<dbReference type="Proteomes" id="UP001140096">
    <property type="component" value="Unassembled WGS sequence"/>
</dbReference>
<reference evidence="1" key="1">
    <citation type="submission" date="2022-07" db="EMBL/GenBank/DDBJ databases">
        <title>Phylogenomic reconstructions and comparative analyses of Kickxellomycotina fungi.</title>
        <authorList>
            <person name="Reynolds N.K."/>
            <person name="Stajich J.E."/>
            <person name="Barry K."/>
            <person name="Grigoriev I.V."/>
            <person name="Crous P."/>
            <person name="Smith M.E."/>
        </authorList>
    </citation>
    <scope>NUCLEOTIDE SEQUENCE</scope>
    <source>
        <strain evidence="1">CBS 102833</strain>
    </source>
</reference>
<dbReference type="EMBL" id="JANBUP010000636">
    <property type="protein sequence ID" value="KAJ2810700.1"/>
    <property type="molecule type" value="Genomic_DNA"/>
</dbReference>
<gene>
    <name evidence="1" type="ORF">H4S07_002521</name>
</gene>
<sequence>MFYRAVHVVIGGPPKHTNASDNGDITICTNIGLIRAAGRTGSTREVHIIMRGLCQPADLLHRQLQLAGLGGEAAWPAVERLHFDMRDSDYVSNTYPGDDHGPENIKVLNDFLSRSFPSLLEIEYYGPNSSTYCRCILLQQLIKERLYGSIPLRAVRVKADFWPVLTDDYATAESAPPIQIECFEIEGPDSMYVMPTPLIIAGSLVKLKVVPVVDDFVWLPYVGEVVPGLEQSPLSFSSLRSLTLTESDMREVLHYGTDSSDDDSDDNDNDNDDDDDDNDNEQEDEWTINNVEKTHWSRFSILPRFDQPTFPVLANLDLRNMLTSLDFNWETYAASPITSLQLYEQFFGVGNVFDLSIFPYLHRLSIRLVLATDRIEIILANENISAVLSTVSESLQHLTLGIITCDNSILQFTAPPFADSLDSLTLEGECGQHDVDHFLQLFPNLRELNVCAIFSNPIHTVPEAVEEYRRSNAEQLLTPLNYSLRVLNAYGEKYFTGFDGIDYIPDSMREMKSELDHYRGMLAGLVCRLPALYILRVGAQSVDGVIESIAAIADTKVGPEYIGRLQRLRVRPLDY</sequence>
<accession>A0ACC1LLC3</accession>
<organism evidence="1 2">
    <name type="scientific">Coemansia furcata</name>
    <dbReference type="NCBI Taxonomy" id="417177"/>
    <lineage>
        <taxon>Eukaryota</taxon>
        <taxon>Fungi</taxon>
        <taxon>Fungi incertae sedis</taxon>
        <taxon>Zoopagomycota</taxon>
        <taxon>Kickxellomycotina</taxon>
        <taxon>Kickxellomycetes</taxon>
        <taxon>Kickxellales</taxon>
        <taxon>Kickxellaceae</taxon>
        <taxon>Coemansia</taxon>
    </lineage>
</organism>
<keyword evidence="2" id="KW-1185">Reference proteome</keyword>
<protein>
    <submittedName>
        <fullName evidence="1">Uncharacterized protein</fullName>
    </submittedName>
</protein>
<evidence type="ECO:0000313" key="2">
    <source>
        <dbReference type="Proteomes" id="UP001140096"/>
    </source>
</evidence>
<evidence type="ECO:0000313" key="1">
    <source>
        <dbReference type="EMBL" id="KAJ2810700.1"/>
    </source>
</evidence>
<name>A0ACC1LLC3_9FUNG</name>
<proteinExistence type="predicted"/>
<comment type="caution">
    <text evidence="1">The sequence shown here is derived from an EMBL/GenBank/DDBJ whole genome shotgun (WGS) entry which is preliminary data.</text>
</comment>